<dbReference type="InterPro" id="IPR036366">
    <property type="entry name" value="PGBDSf"/>
</dbReference>
<feature type="domain" description="M23ase beta-sheet core" evidence="2">
    <location>
        <begin position="37"/>
        <end position="129"/>
    </location>
</feature>
<dbReference type="InterPro" id="IPR016047">
    <property type="entry name" value="M23ase_b-sheet_dom"/>
</dbReference>
<dbReference type="RefSeq" id="WP_161450184.1">
    <property type="nucleotide sequence ID" value="NZ_WYDN01000030.1"/>
</dbReference>
<dbReference type="Pfam" id="PF01471">
    <property type="entry name" value="PG_binding_1"/>
    <property type="match status" value="1"/>
</dbReference>
<dbReference type="CDD" id="cd12797">
    <property type="entry name" value="M23_peptidase"/>
    <property type="match status" value="1"/>
</dbReference>
<evidence type="ECO:0000313" key="3">
    <source>
        <dbReference type="EMBL" id="NAZ17880.1"/>
    </source>
</evidence>
<dbReference type="PANTHER" id="PTHR21666">
    <property type="entry name" value="PEPTIDASE-RELATED"/>
    <property type="match status" value="1"/>
</dbReference>
<evidence type="ECO:0000313" key="4">
    <source>
        <dbReference type="Proteomes" id="UP000477543"/>
    </source>
</evidence>
<dbReference type="AlphaFoldDB" id="A0A6L9GBK8"/>
<dbReference type="Proteomes" id="UP000477543">
    <property type="component" value="Unassembled WGS sequence"/>
</dbReference>
<dbReference type="SUPFAM" id="SSF51261">
    <property type="entry name" value="Duplicated hybrid motif"/>
    <property type="match status" value="1"/>
</dbReference>
<reference evidence="3 4" key="1">
    <citation type="submission" date="2020-01" db="EMBL/GenBank/DDBJ databases">
        <title>Glutamicibacter soli M275.</title>
        <authorList>
            <person name="Meng X."/>
        </authorList>
    </citation>
    <scope>NUCLEOTIDE SEQUENCE [LARGE SCALE GENOMIC DNA]</scope>
    <source>
        <strain evidence="3 4">M275</strain>
    </source>
</reference>
<accession>A0A6L9GBK8</accession>
<dbReference type="EMBL" id="WYDN01000030">
    <property type="protein sequence ID" value="NAZ17880.1"/>
    <property type="molecule type" value="Genomic_DNA"/>
</dbReference>
<name>A0A6L9GBK8_9MICC</name>
<evidence type="ECO:0000259" key="1">
    <source>
        <dbReference type="Pfam" id="PF01471"/>
    </source>
</evidence>
<dbReference type="InterPro" id="IPR050570">
    <property type="entry name" value="Cell_wall_metabolism_enzyme"/>
</dbReference>
<dbReference type="InterPro" id="IPR002477">
    <property type="entry name" value="Peptidoglycan-bd-like"/>
</dbReference>
<dbReference type="SUPFAM" id="SSF47090">
    <property type="entry name" value="PGBD-like"/>
    <property type="match status" value="1"/>
</dbReference>
<comment type="caution">
    <text evidence="3">The sequence shown here is derived from an EMBL/GenBank/DDBJ whole genome shotgun (WGS) entry which is preliminary data.</text>
</comment>
<dbReference type="Pfam" id="PF01551">
    <property type="entry name" value="Peptidase_M23"/>
    <property type="match status" value="1"/>
</dbReference>
<dbReference type="Gene3D" id="1.10.101.10">
    <property type="entry name" value="PGBD-like superfamily/PGBD"/>
    <property type="match status" value="1"/>
</dbReference>
<dbReference type="Gene3D" id="2.70.70.10">
    <property type="entry name" value="Glucose Permease (Domain IIA)"/>
    <property type="match status" value="1"/>
</dbReference>
<organism evidence="3 4">
    <name type="scientific">Glutamicibacter soli</name>
    <dbReference type="NCBI Taxonomy" id="453836"/>
    <lineage>
        <taxon>Bacteria</taxon>
        <taxon>Bacillati</taxon>
        <taxon>Actinomycetota</taxon>
        <taxon>Actinomycetes</taxon>
        <taxon>Micrococcales</taxon>
        <taxon>Micrococcaceae</taxon>
        <taxon>Glutamicibacter</taxon>
    </lineage>
</organism>
<sequence length="230" mass="24810">MTNFSSPVPKGARYTSAFGRRWGTLHAGDDYAPIKPGDHDPIYAAADGTVKNTGTGILAGHTGNIVIIDHGLLTGNGSSDYTLTNYGHMSKILVEPGQHVHAGQLIGYMGATGNVTGVHAHCGVRFKKKGTKSYKWASFHKWMKSKGITPGKTAPRKASETYRNLSLKNKSKGDDVLAVARALRSEGYTRQGDTRVFTAQLDVNVRDFQRRTGLVVDGVAAEITQKRLGI</sequence>
<proteinExistence type="predicted"/>
<dbReference type="InterPro" id="IPR036365">
    <property type="entry name" value="PGBD-like_sf"/>
</dbReference>
<dbReference type="GO" id="GO:0004222">
    <property type="term" value="F:metalloendopeptidase activity"/>
    <property type="evidence" value="ECO:0007669"/>
    <property type="project" value="TreeGrafter"/>
</dbReference>
<feature type="domain" description="Peptidoglycan binding-like" evidence="1">
    <location>
        <begin position="173"/>
        <end position="226"/>
    </location>
</feature>
<protein>
    <submittedName>
        <fullName evidence="3">Peptidoglycan DD-metalloendopeptidase family protein</fullName>
    </submittedName>
</protein>
<evidence type="ECO:0000259" key="2">
    <source>
        <dbReference type="Pfam" id="PF01551"/>
    </source>
</evidence>
<dbReference type="PANTHER" id="PTHR21666:SF270">
    <property type="entry name" value="MUREIN HYDROLASE ACTIVATOR ENVC"/>
    <property type="match status" value="1"/>
</dbReference>
<gene>
    <name evidence="3" type="ORF">GT020_17705</name>
</gene>
<dbReference type="InterPro" id="IPR011055">
    <property type="entry name" value="Dup_hybrid_motif"/>
</dbReference>